<dbReference type="HAMAP" id="MF_00454">
    <property type="entry name" value="FluC"/>
    <property type="match status" value="1"/>
</dbReference>
<keyword evidence="5 10" id="KW-0472">Membrane</keyword>
<reference evidence="11 12" key="1">
    <citation type="submission" date="2022-06" db="EMBL/GenBank/DDBJ databases">
        <title>Genomic Encyclopedia of Archaeal and Bacterial Type Strains, Phase II (KMG-II): from individual species to whole genera.</title>
        <authorList>
            <person name="Goeker M."/>
        </authorList>
    </citation>
    <scope>NUCLEOTIDE SEQUENCE [LARGE SCALE GENOMIC DNA]</scope>
    <source>
        <strain evidence="11 12">DSM 45037</strain>
    </source>
</reference>
<evidence type="ECO:0000256" key="9">
    <source>
        <dbReference type="ARBA" id="ARBA00049940"/>
    </source>
</evidence>
<evidence type="ECO:0000256" key="4">
    <source>
        <dbReference type="ARBA" id="ARBA00022989"/>
    </source>
</evidence>
<sequence length="122" mass="12434">MTVVLTVLAGAVGAVARFVVDAEMKSRWKSTVPWATIGINVSGSFVLGVLAGVAMFHAAAPAWQTVLGTGFCGGYTTFSTASFESVRLVQQREHSAAAINIVLTLGASLVSCAAGLFAASAL</sequence>
<keyword evidence="10" id="KW-0479">Metal-binding</keyword>
<comment type="similarity">
    <text evidence="7 10">Belongs to the fluoride channel Fluc/FEX (TC 1.A.43) family.</text>
</comment>
<evidence type="ECO:0000256" key="6">
    <source>
        <dbReference type="ARBA" id="ARBA00023303"/>
    </source>
</evidence>
<keyword evidence="10" id="KW-0915">Sodium</keyword>
<accession>A0ABT1H669</accession>
<comment type="caution">
    <text evidence="11">The sequence shown here is derived from an EMBL/GenBank/DDBJ whole genome shotgun (WGS) entry which is preliminary data.</text>
</comment>
<protein>
    <recommendedName>
        <fullName evidence="10">Fluoride-specific ion channel FluC</fullName>
    </recommendedName>
</protein>
<evidence type="ECO:0000256" key="2">
    <source>
        <dbReference type="ARBA" id="ARBA00022475"/>
    </source>
</evidence>
<dbReference type="InterPro" id="IPR003691">
    <property type="entry name" value="FluC"/>
</dbReference>
<keyword evidence="6 10" id="KW-0407">Ion channel</keyword>
<keyword evidence="3 10" id="KW-0812">Transmembrane</keyword>
<evidence type="ECO:0000313" key="12">
    <source>
        <dbReference type="Proteomes" id="UP001205740"/>
    </source>
</evidence>
<evidence type="ECO:0000256" key="10">
    <source>
        <dbReference type="HAMAP-Rule" id="MF_00454"/>
    </source>
</evidence>
<feature type="binding site" evidence="10">
    <location>
        <position position="73"/>
    </location>
    <ligand>
        <name>Na(+)</name>
        <dbReference type="ChEBI" id="CHEBI:29101"/>
        <note>structural</note>
    </ligand>
</feature>
<comment type="catalytic activity">
    <reaction evidence="8">
        <text>fluoride(in) = fluoride(out)</text>
        <dbReference type="Rhea" id="RHEA:76159"/>
        <dbReference type="ChEBI" id="CHEBI:17051"/>
    </reaction>
    <physiologicalReaction direction="left-to-right" evidence="8">
        <dbReference type="Rhea" id="RHEA:76160"/>
    </physiologicalReaction>
</comment>
<dbReference type="NCBIfam" id="TIGR00494">
    <property type="entry name" value="crcB"/>
    <property type="match status" value="1"/>
</dbReference>
<name>A0ABT1H669_9NOCA</name>
<evidence type="ECO:0000256" key="7">
    <source>
        <dbReference type="ARBA" id="ARBA00035120"/>
    </source>
</evidence>
<evidence type="ECO:0000256" key="1">
    <source>
        <dbReference type="ARBA" id="ARBA00004651"/>
    </source>
</evidence>
<evidence type="ECO:0000256" key="8">
    <source>
        <dbReference type="ARBA" id="ARBA00035585"/>
    </source>
</evidence>
<keyword evidence="12" id="KW-1185">Reference proteome</keyword>
<comment type="subcellular location">
    <subcellularLocation>
        <location evidence="1 10">Cell membrane</location>
        <topology evidence="1 10">Multi-pass membrane protein</topology>
    </subcellularLocation>
</comment>
<proteinExistence type="inferred from homology"/>
<keyword evidence="10" id="KW-0813">Transport</keyword>
<feature type="binding site" evidence="10">
    <location>
        <position position="76"/>
    </location>
    <ligand>
        <name>Na(+)</name>
        <dbReference type="ChEBI" id="CHEBI:29101"/>
        <note>structural</note>
    </ligand>
</feature>
<organism evidence="11 12">
    <name type="scientific">Williamsia serinedens</name>
    <dbReference type="NCBI Taxonomy" id="391736"/>
    <lineage>
        <taxon>Bacteria</taxon>
        <taxon>Bacillati</taxon>
        <taxon>Actinomycetota</taxon>
        <taxon>Actinomycetes</taxon>
        <taxon>Mycobacteriales</taxon>
        <taxon>Nocardiaceae</taxon>
        <taxon>Williamsia</taxon>
    </lineage>
</organism>
<keyword evidence="10" id="KW-0406">Ion transport</keyword>
<feature type="transmembrane region" description="Helical" evidence="10">
    <location>
        <begin position="32"/>
        <end position="56"/>
    </location>
</feature>
<dbReference type="PANTHER" id="PTHR28259:SF1">
    <property type="entry name" value="FLUORIDE EXPORT PROTEIN 1-RELATED"/>
    <property type="match status" value="1"/>
</dbReference>
<feature type="transmembrane region" description="Helical" evidence="10">
    <location>
        <begin position="97"/>
        <end position="119"/>
    </location>
</feature>
<keyword evidence="2 10" id="KW-1003">Cell membrane</keyword>
<keyword evidence="4 10" id="KW-1133">Transmembrane helix</keyword>
<dbReference type="RefSeq" id="WP_253655811.1">
    <property type="nucleotide sequence ID" value="NZ_BAAAOE010000005.1"/>
</dbReference>
<gene>
    <name evidence="10" type="primary">fluC</name>
    <name evidence="10" type="synonym">crcB</name>
    <name evidence="11" type="ORF">LX12_003456</name>
</gene>
<evidence type="ECO:0000313" key="11">
    <source>
        <dbReference type="EMBL" id="MCP2162252.1"/>
    </source>
</evidence>
<comment type="caution">
    <text evidence="10">Lacks conserved residue(s) required for the propagation of feature annotation.</text>
</comment>
<dbReference type="Proteomes" id="UP001205740">
    <property type="component" value="Unassembled WGS sequence"/>
</dbReference>
<evidence type="ECO:0000256" key="5">
    <source>
        <dbReference type="ARBA" id="ARBA00023136"/>
    </source>
</evidence>
<comment type="function">
    <text evidence="9 10">Fluoride-specific ion channel. Important for reducing fluoride concentration in the cell, thus reducing its toxicity.</text>
</comment>
<dbReference type="EMBL" id="JAMTCG010000006">
    <property type="protein sequence ID" value="MCP2162252.1"/>
    <property type="molecule type" value="Genomic_DNA"/>
</dbReference>
<dbReference type="Pfam" id="PF02537">
    <property type="entry name" value="CRCB"/>
    <property type="match status" value="1"/>
</dbReference>
<comment type="activity regulation">
    <text evidence="10">Na(+) is not transported, but it plays an essential structural role and its presence is essential for fluoride channel function.</text>
</comment>
<evidence type="ECO:0000256" key="3">
    <source>
        <dbReference type="ARBA" id="ARBA00022692"/>
    </source>
</evidence>
<dbReference type="PANTHER" id="PTHR28259">
    <property type="entry name" value="FLUORIDE EXPORT PROTEIN 1-RELATED"/>
    <property type="match status" value="1"/>
</dbReference>